<evidence type="ECO:0000256" key="14">
    <source>
        <dbReference type="ARBA" id="ARBA00023136"/>
    </source>
</evidence>
<comment type="subcellular location">
    <subcellularLocation>
        <location evidence="2">Cell junction</location>
        <location evidence="2">Adherens junction</location>
    </subcellularLocation>
    <subcellularLocation>
        <location evidence="1 18">Cell membrane</location>
        <topology evidence="1 18">Single-pass type I membrane protein</topology>
    </subcellularLocation>
</comment>
<evidence type="ECO:0000256" key="15">
    <source>
        <dbReference type="ARBA" id="ARBA00023180"/>
    </source>
</evidence>
<keyword evidence="13 20" id="KW-1133">Transmembrane helix</keyword>
<dbReference type="Gene3D" id="2.60.40.60">
    <property type="entry name" value="Cadherins"/>
    <property type="match status" value="5"/>
</dbReference>
<dbReference type="GO" id="GO:0045296">
    <property type="term" value="F:cadherin binding"/>
    <property type="evidence" value="ECO:0007669"/>
    <property type="project" value="TreeGrafter"/>
</dbReference>
<dbReference type="GO" id="GO:0005923">
    <property type="term" value="C:bicellular tight junction"/>
    <property type="evidence" value="ECO:0007669"/>
    <property type="project" value="TreeGrafter"/>
</dbReference>
<dbReference type="GO" id="GO:0007156">
    <property type="term" value="P:homophilic cell adhesion via plasma membrane adhesion molecules"/>
    <property type="evidence" value="ECO:0007669"/>
    <property type="project" value="InterPro"/>
</dbReference>
<keyword evidence="24" id="KW-1185">Reference proteome</keyword>
<keyword evidence="6 18" id="KW-0812">Transmembrane</keyword>
<dbReference type="GO" id="GO:0000902">
    <property type="term" value="P:cell morphogenesis"/>
    <property type="evidence" value="ECO:0007669"/>
    <property type="project" value="TreeGrafter"/>
</dbReference>
<proteinExistence type="predicted"/>
<protein>
    <recommendedName>
        <fullName evidence="3">Cadherin-5</fullName>
    </recommendedName>
    <alternativeName>
        <fullName evidence="16">Vascular endothelial cadherin</fullName>
    </alternativeName>
</protein>
<dbReference type="InterPro" id="IPR002126">
    <property type="entry name" value="Cadherin-like_dom"/>
</dbReference>
<keyword evidence="9" id="KW-0677">Repeat</keyword>
<feature type="transmembrane region" description="Helical" evidence="20">
    <location>
        <begin position="598"/>
        <end position="621"/>
    </location>
</feature>
<dbReference type="Ensembl" id="ENSLBET00000008705.1">
    <property type="protein sequence ID" value="ENSLBEP00000008288.1"/>
    <property type="gene ID" value="ENSLBEG00000006406.1"/>
</dbReference>
<evidence type="ECO:0000256" key="10">
    <source>
        <dbReference type="ARBA" id="ARBA00022837"/>
    </source>
</evidence>
<feature type="domain" description="Cadherin" evidence="22">
    <location>
        <begin position="269"/>
        <end position="383"/>
    </location>
</feature>
<dbReference type="InterPro" id="IPR000233">
    <property type="entry name" value="Cadherin_Y-type_LIR"/>
</dbReference>
<evidence type="ECO:0000256" key="9">
    <source>
        <dbReference type="ARBA" id="ARBA00022737"/>
    </source>
</evidence>
<dbReference type="InterPro" id="IPR020894">
    <property type="entry name" value="Cadherin_CS"/>
</dbReference>
<evidence type="ECO:0000256" key="7">
    <source>
        <dbReference type="ARBA" id="ARBA00022723"/>
    </source>
</evidence>
<dbReference type="Pfam" id="PF01049">
    <property type="entry name" value="CADH_Y-type_LIR"/>
    <property type="match status" value="1"/>
</dbReference>
<dbReference type="PANTHER" id="PTHR24027:SF89">
    <property type="entry name" value="CADHERIN-5"/>
    <property type="match status" value="1"/>
</dbReference>
<evidence type="ECO:0000256" key="8">
    <source>
        <dbReference type="ARBA" id="ARBA00022729"/>
    </source>
</evidence>
<dbReference type="GO" id="GO:0007043">
    <property type="term" value="P:cell-cell junction assembly"/>
    <property type="evidence" value="ECO:0007669"/>
    <property type="project" value="TreeGrafter"/>
</dbReference>
<keyword evidence="15" id="KW-0325">Glycoprotein</keyword>
<evidence type="ECO:0000256" key="17">
    <source>
        <dbReference type="PROSITE-ProRule" id="PRU00043"/>
    </source>
</evidence>
<dbReference type="PANTHER" id="PTHR24027">
    <property type="entry name" value="CADHERIN-23"/>
    <property type="match status" value="1"/>
</dbReference>
<evidence type="ECO:0000313" key="24">
    <source>
        <dbReference type="Proteomes" id="UP000261660"/>
    </source>
</evidence>
<evidence type="ECO:0000256" key="4">
    <source>
        <dbReference type="ARBA" id="ARBA00022475"/>
    </source>
</evidence>
<comment type="function">
    <text evidence="19">Cadherins are calcium-dependent cell adhesion proteins.</text>
</comment>
<evidence type="ECO:0000256" key="16">
    <source>
        <dbReference type="ARBA" id="ARBA00030559"/>
    </source>
</evidence>
<evidence type="ECO:0000256" key="19">
    <source>
        <dbReference type="RuleBase" id="RU004357"/>
    </source>
</evidence>
<dbReference type="AlphaFoldDB" id="A0A3Q3ELF3"/>
<dbReference type="InterPro" id="IPR027397">
    <property type="entry name" value="Catenin-bd_sf"/>
</dbReference>
<dbReference type="FunFam" id="4.10.900.10:FF:000008">
    <property type="entry name" value="Cadherin 5"/>
    <property type="match status" value="1"/>
</dbReference>
<dbReference type="GO" id="GO:0034332">
    <property type="term" value="P:adherens junction organization"/>
    <property type="evidence" value="ECO:0007669"/>
    <property type="project" value="TreeGrafter"/>
</dbReference>
<evidence type="ECO:0000256" key="18">
    <source>
        <dbReference type="RuleBase" id="RU003318"/>
    </source>
</evidence>
<dbReference type="FunFam" id="2.60.40.60:FF:000202">
    <property type="entry name" value="cadherin-8 isoform X4"/>
    <property type="match status" value="1"/>
</dbReference>
<evidence type="ECO:0000256" key="3">
    <source>
        <dbReference type="ARBA" id="ARBA00021701"/>
    </source>
</evidence>
<dbReference type="OrthoDB" id="6252479at2759"/>
<keyword evidence="14 20" id="KW-0472">Membrane</keyword>
<feature type="signal peptide" evidence="21">
    <location>
        <begin position="1"/>
        <end position="20"/>
    </location>
</feature>
<feature type="domain" description="Cadherin" evidence="22">
    <location>
        <begin position="384"/>
        <end position="483"/>
    </location>
</feature>
<keyword evidence="12" id="KW-0965">Cell junction</keyword>
<dbReference type="InParanoid" id="A0A3Q3ELF3"/>
<keyword evidence="8 21" id="KW-0732">Signal</keyword>
<evidence type="ECO:0000256" key="5">
    <source>
        <dbReference type="ARBA" id="ARBA00022685"/>
    </source>
</evidence>
<keyword evidence="10 17" id="KW-0106">Calcium</keyword>
<feature type="domain" description="Cadherin" evidence="22">
    <location>
        <begin position="482"/>
        <end position="588"/>
    </location>
</feature>
<organism evidence="23 24">
    <name type="scientific">Labrus bergylta</name>
    <name type="common">ballan wrasse</name>
    <dbReference type="NCBI Taxonomy" id="56723"/>
    <lineage>
        <taxon>Eukaryota</taxon>
        <taxon>Metazoa</taxon>
        <taxon>Chordata</taxon>
        <taxon>Craniata</taxon>
        <taxon>Vertebrata</taxon>
        <taxon>Euteleostomi</taxon>
        <taxon>Actinopterygii</taxon>
        <taxon>Neopterygii</taxon>
        <taxon>Teleostei</taxon>
        <taxon>Neoteleostei</taxon>
        <taxon>Acanthomorphata</taxon>
        <taxon>Eupercaria</taxon>
        <taxon>Labriformes</taxon>
        <taxon>Labridae</taxon>
        <taxon>Labrus</taxon>
    </lineage>
</organism>
<dbReference type="Gene3D" id="4.10.900.10">
    <property type="entry name" value="TCF3-CBD (Catenin binding domain)"/>
    <property type="match status" value="1"/>
</dbReference>
<evidence type="ECO:0000256" key="12">
    <source>
        <dbReference type="ARBA" id="ARBA00022949"/>
    </source>
</evidence>
<dbReference type="PRINTS" id="PR00205">
    <property type="entry name" value="CADHERIN"/>
</dbReference>
<name>A0A3Q3ELF3_9LABR</name>
<dbReference type="PROSITE" id="PS00232">
    <property type="entry name" value="CADHERIN_1"/>
    <property type="match status" value="2"/>
</dbReference>
<dbReference type="FunFam" id="2.60.40.60:FF:000123">
    <property type="entry name" value="Protocadherin beta 4"/>
    <property type="match status" value="1"/>
</dbReference>
<dbReference type="GO" id="GO:0008013">
    <property type="term" value="F:beta-catenin binding"/>
    <property type="evidence" value="ECO:0007669"/>
    <property type="project" value="TreeGrafter"/>
</dbReference>
<accession>A0A3Q3ELF3</accession>
<evidence type="ECO:0000256" key="21">
    <source>
        <dbReference type="SAM" id="SignalP"/>
    </source>
</evidence>
<dbReference type="PROSITE" id="PS50268">
    <property type="entry name" value="CADHERIN_2"/>
    <property type="match status" value="5"/>
</dbReference>
<evidence type="ECO:0000313" key="23">
    <source>
        <dbReference type="Ensembl" id="ENSLBEP00000008288.1"/>
    </source>
</evidence>
<dbReference type="GO" id="GO:0005509">
    <property type="term" value="F:calcium ion binding"/>
    <property type="evidence" value="ECO:0007669"/>
    <property type="project" value="UniProtKB-UniRule"/>
</dbReference>
<evidence type="ECO:0000256" key="6">
    <source>
        <dbReference type="ARBA" id="ARBA00022692"/>
    </source>
</evidence>
<reference evidence="23" key="1">
    <citation type="submission" date="2025-08" db="UniProtKB">
        <authorList>
            <consortium name="Ensembl"/>
        </authorList>
    </citation>
    <scope>IDENTIFICATION</scope>
</reference>
<evidence type="ECO:0000259" key="22">
    <source>
        <dbReference type="PROSITE" id="PS50268"/>
    </source>
</evidence>
<keyword evidence="7" id="KW-0479">Metal-binding</keyword>
<feature type="chain" id="PRO_5018787613" description="Cadherin-5" evidence="21">
    <location>
        <begin position="21"/>
        <end position="787"/>
    </location>
</feature>
<dbReference type="STRING" id="56723.ENSLBEP00000008288"/>
<evidence type="ECO:0000256" key="11">
    <source>
        <dbReference type="ARBA" id="ARBA00022889"/>
    </source>
</evidence>
<evidence type="ECO:0000256" key="13">
    <source>
        <dbReference type="ARBA" id="ARBA00022989"/>
    </source>
</evidence>
<keyword evidence="4" id="KW-1003">Cell membrane</keyword>
<dbReference type="Proteomes" id="UP000261660">
    <property type="component" value="Unplaced"/>
</dbReference>
<dbReference type="SMART" id="SM00112">
    <property type="entry name" value="CA"/>
    <property type="match status" value="5"/>
</dbReference>
<evidence type="ECO:0000256" key="20">
    <source>
        <dbReference type="SAM" id="Phobius"/>
    </source>
</evidence>
<evidence type="ECO:0000256" key="2">
    <source>
        <dbReference type="ARBA" id="ARBA00004536"/>
    </source>
</evidence>
<dbReference type="Pfam" id="PF00028">
    <property type="entry name" value="Cadherin"/>
    <property type="match status" value="4"/>
</dbReference>
<dbReference type="GO" id="GO:0016339">
    <property type="term" value="P:calcium-dependent cell-cell adhesion via plasma membrane cell adhesion molecules"/>
    <property type="evidence" value="ECO:0007669"/>
    <property type="project" value="TreeGrafter"/>
</dbReference>
<dbReference type="FunFam" id="2.60.40.60:FF:000022">
    <property type="entry name" value="Cadherin 2"/>
    <property type="match status" value="1"/>
</dbReference>
<dbReference type="GO" id="GO:0044331">
    <property type="term" value="P:cell-cell adhesion mediated by cadherin"/>
    <property type="evidence" value="ECO:0007669"/>
    <property type="project" value="TreeGrafter"/>
</dbReference>
<dbReference type="InterPro" id="IPR039808">
    <property type="entry name" value="Cadherin"/>
</dbReference>
<dbReference type="CDD" id="cd11304">
    <property type="entry name" value="Cadherin_repeat"/>
    <property type="match status" value="5"/>
</dbReference>
<reference evidence="23" key="2">
    <citation type="submission" date="2025-09" db="UniProtKB">
        <authorList>
            <consortium name="Ensembl"/>
        </authorList>
    </citation>
    <scope>IDENTIFICATION</scope>
</reference>
<dbReference type="GO" id="GO:0016477">
    <property type="term" value="P:cell migration"/>
    <property type="evidence" value="ECO:0007669"/>
    <property type="project" value="TreeGrafter"/>
</dbReference>
<dbReference type="SUPFAM" id="SSF49313">
    <property type="entry name" value="Cadherin-like"/>
    <property type="match status" value="5"/>
</dbReference>
<keyword evidence="5" id="KW-0165">Cleavage on pair of basic residues</keyword>
<dbReference type="GO" id="GO:0016342">
    <property type="term" value="C:catenin complex"/>
    <property type="evidence" value="ECO:0007669"/>
    <property type="project" value="TreeGrafter"/>
</dbReference>
<feature type="domain" description="Cadherin" evidence="22">
    <location>
        <begin position="94"/>
        <end position="161"/>
    </location>
</feature>
<sequence>MMAWLQLCAMMGLMASVVSSISLAVAEDFGIPVVEGKKRSSSVGIVKKETHPVLFRQKRDWIWNSLYVEEEKPAPIAYKIGQLKSSQRVEVKSFKIDGEGANTIFTVDQKGDLFVTRSLDREEKSLYHLTAKMFDGNNKLIEDSGEFVVQVTDINDNTPVFPRTYNGSIMERSTIGTKVVEVRATDADDPTTANGELRYSLTHDLSAFQIDSVTGVISCKINSLDRETKSQYVVVVKAQDMRGMKSGSTATTSVTITITDTNDNIASFTRKVYDLQVPEDHKLNEKIGTLELEDRDQIQNKEPSFIIPNDNNKVFLIDLSPNKDGNLMLKQALDYETTNSYTFTVQVRENLKNLRFPADNVNSAVTTAQVNVRVLDVDEPPVFSLPIYTFTVLEERIVNNIGTVTARDPDRASKSIRYSILDKDCPISINPLTGQLSTLRMLDRELEATHMFQVRAQEEPSGLESFVKVNIIVQDVNDNKPDLAVDEIFVCENDFTNMVIGTLRATDKDDQPASFSFSLATESSNFTIKDYSNGTADIMVKQGPFSLDDPKDYSVDVRISDGGRPVQTSITKLAIKSCRCDARRVPTQCKAGARRMGVSVHALIAILLCILTILVIVILFVMRKRYQKDSLASMKNSGEIHEQLVTYDEEGGGEMDTNGYDVSILSSACNDGSLLRHPDRHPHPSLYAMVQKAPHHLPQPTACKGDMAAMIEVKKDEADHDRDGFPFDTLHIYGYEGPESLAGSLSSLESSSTGSNVDYDFLSEWGPRFRTLAELYGVDGTEYYHQY</sequence>
<dbReference type="GO" id="GO:0005912">
    <property type="term" value="C:adherens junction"/>
    <property type="evidence" value="ECO:0007669"/>
    <property type="project" value="UniProtKB-SubCell"/>
</dbReference>
<dbReference type="GeneTree" id="ENSGT00940000165928"/>
<feature type="domain" description="Cadherin" evidence="22">
    <location>
        <begin position="161"/>
        <end position="268"/>
    </location>
</feature>
<evidence type="ECO:0000256" key="1">
    <source>
        <dbReference type="ARBA" id="ARBA00004251"/>
    </source>
</evidence>
<dbReference type="GO" id="GO:0019903">
    <property type="term" value="F:protein phosphatase binding"/>
    <property type="evidence" value="ECO:0007669"/>
    <property type="project" value="TreeGrafter"/>
</dbReference>
<dbReference type="InterPro" id="IPR015919">
    <property type="entry name" value="Cadherin-like_sf"/>
</dbReference>
<dbReference type="GO" id="GO:0002009">
    <property type="term" value="P:morphogenesis of an epithelium"/>
    <property type="evidence" value="ECO:0007669"/>
    <property type="project" value="UniProtKB-ARBA"/>
</dbReference>
<keyword evidence="11 18" id="KW-0130">Cell adhesion</keyword>